<feature type="active site" description="Proton acceptor" evidence="4">
    <location>
        <position position="139"/>
    </location>
</feature>
<feature type="binding site" evidence="4">
    <location>
        <position position="53"/>
    </location>
    <ligand>
        <name>NADP(+)</name>
        <dbReference type="ChEBI" id="CHEBI:58349"/>
    </ligand>
</feature>
<feature type="binding site" evidence="4">
    <location>
        <position position="185"/>
    </location>
    <ligand>
        <name>substrate</name>
    </ligand>
</feature>
<comment type="subunit">
    <text evidence="4">Homopentamer.</text>
</comment>
<reference evidence="6" key="1">
    <citation type="journal article" date="2014" name="Int. J. Syst. Evol. Microbiol.">
        <title>Complete genome sequence of Corynebacterium casei LMG S-19264T (=DSM 44701T), isolated from a smear-ripened cheese.</title>
        <authorList>
            <consortium name="US DOE Joint Genome Institute (JGI-PGF)"/>
            <person name="Walter F."/>
            <person name="Albersmeier A."/>
            <person name="Kalinowski J."/>
            <person name="Ruckert C."/>
        </authorList>
    </citation>
    <scope>NUCLEOTIDE SEQUENCE</scope>
    <source>
        <strain evidence="6">NBRC 101628</strain>
    </source>
</reference>
<dbReference type="GO" id="GO:0008712">
    <property type="term" value="F:ADP-glyceromanno-heptose 6-epimerase activity"/>
    <property type="evidence" value="ECO:0007669"/>
    <property type="project" value="UniProtKB-UniRule"/>
</dbReference>
<organism evidence="6 7">
    <name type="scientific">Paraferrimonas sedimenticola</name>
    <dbReference type="NCBI Taxonomy" id="375674"/>
    <lineage>
        <taxon>Bacteria</taxon>
        <taxon>Pseudomonadati</taxon>
        <taxon>Pseudomonadota</taxon>
        <taxon>Gammaproteobacteria</taxon>
        <taxon>Alteromonadales</taxon>
        <taxon>Ferrimonadaceae</taxon>
        <taxon>Paraferrimonas</taxon>
    </lineage>
</organism>
<feature type="binding site" evidence="4">
    <location>
        <position position="143"/>
    </location>
    <ligand>
        <name>NADP(+)</name>
        <dbReference type="ChEBI" id="CHEBI:58349"/>
    </ligand>
</feature>
<feature type="binding site" evidence="4">
    <location>
        <begin position="75"/>
        <end position="79"/>
    </location>
    <ligand>
        <name>NADP(+)</name>
        <dbReference type="ChEBI" id="CHEBI:58349"/>
    </ligand>
</feature>
<gene>
    <name evidence="4 6" type="primary">hldD</name>
    <name evidence="6" type="ORF">GCM10007895_16640</name>
</gene>
<comment type="caution">
    <text evidence="6">The sequence shown here is derived from an EMBL/GenBank/DDBJ whole genome shotgun (WGS) entry which is preliminary data.</text>
</comment>
<evidence type="ECO:0000256" key="2">
    <source>
        <dbReference type="ARBA" id="ARBA00023235"/>
    </source>
</evidence>
<feature type="binding site" evidence="4">
    <location>
        <begin position="31"/>
        <end position="32"/>
    </location>
    <ligand>
        <name>NADP(+)</name>
        <dbReference type="ChEBI" id="CHEBI:58349"/>
    </ligand>
</feature>
<dbReference type="GO" id="GO:0005975">
    <property type="term" value="P:carbohydrate metabolic process"/>
    <property type="evidence" value="ECO:0007669"/>
    <property type="project" value="UniProtKB-UniRule"/>
</dbReference>
<feature type="active site" description="Proton acceptor" evidence="4">
    <location>
        <position position="176"/>
    </location>
</feature>
<feature type="binding site" evidence="4">
    <location>
        <position position="38"/>
    </location>
    <ligand>
        <name>NADP(+)</name>
        <dbReference type="ChEBI" id="CHEBI:58349"/>
    </ligand>
</feature>
<dbReference type="HAMAP" id="MF_01601">
    <property type="entry name" value="Heptose_epimerase"/>
    <property type="match status" value="1"/>
</dbReference>
<dbReference type="Gene3D" id="3.90.25.10">
    <property type="entry name" value="UDP-galactose 4-epimerase, domain 1"/>
    <property type="match status" value="1"/>
</dbReference>
<evidence type="ECO:0000256" key="1">
    <source>
        <dbReference type="ARBA" id="ARBA00022857"/>
    </source>
</evidence>
<dbReference type="EC" id="5.1.3.20" evidence="4"/>
<feature type="domain" description="NAD-dependent epimerase/dehydratase" evidence="5">
    <location>
        <begin position="2"/>
        <end position="240"/>
    </location>
</feature>
<keyword evidence="2 4" id="KW-0413">Isomerase</keyword>
<dbReference type="Proteomes" id="UP001161422">
    <property type="component" value="Unassembled WGS sequence"/>
</dbReference>
<evidence type="ECO:0000259" key="5">
    <source>
        <dbReference type="Pfam" id="PF01370"/>
    </source>
</evidence>
<feature type="binding site" evidence="4">
    <location>
        <begin position="10"/>
        <end position="11"/>
    </location>
    <ligand>
        <name>NADP(+)</name>
        <dbReference type="ChEBI" id="CHEBI:58349"/>
    </ligand>
</feature>
<evidence type="ECO:0000313" key="7">
    <source>
        <dbReference type="Proteomes" id="UP001161422"/>
    </source>
</evidence>
<evidence type="ECO:0000256" key="4">
    <source>
        <dbReference type="HAMAP-Rule" id="MF_01601"/>
    </source>
</evidence>
<feature type="binding site" evidence="4">
    <location>
        <position position="176"/>
    </location>
    <ligand>
        <name>NADP(+)</name>
        <dbReference type="ChEBI" id="CHEBI:58349"/>
    </ligand>
</feature>
<dbReference type="AlphaFoldDB" id="A0AA37W0Z5"/>
<dbReference type="InterPro" id="IPR011912">
    <property type="entry name" value="Heptose_epim"/>
</dbReference>
<sequence>MIVVTGAAGFIGSNIVRMLNQQGRTDIIAVDDLSDGHKMFNLADLQIADYFDKDDFLEMVKSNQHFTDVEVMFHQGACSATTEWDGKYMMKNNYEYSKDLLAFCQNHRIPFIYASSASVYGGSEQFHESLEVEKPLNVYAYSKFQFDQYVRRIETPTAQIVGLRYFNVFGPFEQHKGSMASVAFHFNNQILDKGVCNLFEGDEEYGHGEQLRDFVYVEDVAKVNLWFWKNQAVSGIYNCGTGKARSFNDVANAVISYHGKGEINYIPFPEHLKGAYQNYTQADLGNLRKAGHTEEFTSLESAVAAYLAKLNA</sequence>
<feature type="binding site" evidence="4">
    <location>
        <position position="168"/>
    </location>
    <ligand>
        <name>NADP(+)</name>
        <dbReference type="ChEBI" id="CHEBI:58349"/>
    </ligand>
</feature>
<feature type="binding site" evidence="4">
    <location>
        <position position="178"/>
    </location>
    <ligand>
        <name>substrate</name>
    </ligand>
</feature>
<feature type="binding site" evidence="4">
    <location>
        <begin position="199"/>
        <end position="202"/>
    </location>
    <ligand>
        <name>substrate</name>
    </ligand>
</feature>
<keyword evidence="3 4" id="KW-0119">Carbohydrate metabolism</keyword>
<comment type="domain">
    <text evidence="4">Contains a large N-terminal NADP-binding domain, and a smaller C-terminal substrate-binding domain.</text>
</comment>
<dbReference type="NCBIfam" id="NF008360">
    <property type="entry name" value="PRK11150.1"/>
    <property type="match status" value="1"/>
</dbReference>
<comment type="pathway">
    <text evidence="4">Nucleotide-sugar biosynthesis; ADP-L-glycero-beta-D-manno-heptose biosynthesis; ADP-L-glycero-beta-D-manno-heptose from D-glycero-beta-D-manno-heptose 7-phosphate: step 4/4.</text>
</comment>
<keyword evidence="7" id="KW-1185">Reference proteome</keyword>
<dbReference type="NCBIfam" id="TIGR02197">
    <property type="entry name" value="heptose_epim"/>
    <property type="match status" value="1"/>
</dbReference>
<dbReference type="InterPro" id="IPR001509">
    <property type="entry name" value="Epimerase_deHydtase"/>
</dbReference>
<evidence type="ECO:0000313" key="6">
    <source>
        <dbReference type="EMBL" id="GLP96358.1"/>
    </source>
</evidence>
<dbReference type="PANTHER" id="PTHR43103">
    <property type="entry name" value="NUCLEOSIDE-DIPHOSPHATE-SUGAR EPIMERASE"/>
    <property type="match status" value="1"/>
</dbReference>
<protein>
    <recommendedName>
        <fullName evidence="4">ADP-L-glycero-D-manno-heptose-6-epimerase</fullName>
        <ecNumber evidence="4">5.1.3.20</ecNumber>
    </recommendedName>
    <alternativeName>
        <fullName evidence="4">ADP-L-glycero-beta-D-manno-heptose-6-epimerase</fullName>
        <shortName evidence="4">ADP-glyceromanno-heptose 6-epimerase</shortName>
        <shortName evidence="4">ADP-hep 6-epimerase</shortName>
        <shortName evidence="4">AGME</shortName>
    </alternativeName>
</protein>
<dbReference type="RefSeq" id="WP_095505206.1">
    <property type="nucleotide sequence ID" value="NZ_BSNC01000004.1"/>
</dbReference>
<evidence type="ECO:0000256" key="3">
    <source>
        <dbReference type="ARBA" id="ARBA00023277"/>
    </source>
</evidence>
<proteinExistence type="inferred from homology"/>
<dbReference type="Pfam" id="PF01370">
    <property type="entry name" value="Epimerase"/>
    <property type="match status" value="1"/>
</dbReference>
<dbReference type="GO" id="GO:0050661">
    <property type="term" value="F:NADP binding"/>
    <property type="evidence" value="ECO:0007669"/>
    <property type="project" value="InterPro"/>
</dbReference>
<reference evidence="6" key="2">
    <citation type="submission" date="2023-01" db="EMBL/GenBank/DDBJ databases">
        <title>Draft genome sequence of Paraferrimonas sedimenticola strain NBRC 101628.</title>
        <authorList>
            <person name="Sun Q."/>
            <person name="Mori K."/>
        </authorList>
    </citation>
    <scope>NUCLEOTIDE SEQUENCE</scope>
    <source>
        <strain evidence="6">NBRC 101628</strain>
    </source>
</reference>
<accession>A0AA37W0Z5</accession>
<dbReference type="CDD" id="cd05248">
    <property type="entry name" value="ADP_GME_SDR_e"/>
    <property type="match status" value="1"/>
</dbReference>
<feature type="binding site" evidence="4">
    <location>
        <position position="276"/>
    </location>
    <ligand>
        <name>substrate</name>
    </ligand>
</feature>
<feature type="binding site" evidence="4">
    <location>
        <position position="167"/>
    </location>
    <ligand>
        <name>substrate</name>
    </ligand>
</feature>
<dbReference type="PANTHER" id="PTHR43103:SF3">
    <property type="entry name" value="ADP-L-GLYCERO-D-MANNO-HEPTOSE-6-EPIMERASE"/>
    <property type="match status" value="1"/>
</dbReference>
<comment type="catalytic activity">
    <reaction evidence="4">
        <text>ADP-D-glycero-beta-D-manno-heptose = ADP-L-glycero-beta-D-manno-heptose</text>
        <dbReference type="Rhea" id="RHEA:17577"/>
        <dbReference type="ChEBI" id="CHEBI:59967"/>
        <dbReference type="ChEBI" id="CHEBI:61506"/>
        <dbReference type="EC" id="5.1.3.20"/>
    </reaction>
</comment>
<comment type="function">
    <text evidence="4">Catalyzes the interconversion between ADP-D-glycero-beta-D-manno-heptose and ADP-L-glycero-beta-D-manno-heptose via an epimerization at carbon 6 of the heptose.</text>
</comment>
<keyword evidence="1 4" id="KW-0521">NADP</keyword>
<feature type="binding site" evidence="4">
    <location>
        <position position="92"/>
    </location>
    <ligand>
        <name>NADP(+)</name>
        <dbReference type="ChEBI" id="CHEBI:58349"/>
    </ligand>
</feature>
<comment type="similarity">
    <text evidence="4">Belongs to the NAD(P)-dependent epimerase/dehydratase family. HldD subfamily.</text>
</comment>
<feature type="binding site" evidence="4">
    <location>
        <position position="212"/>
    </location>
    <ligand>
        <name>substrate</name>
    </ligand>
</feature>
<dbReference type="SUPFAM" id="SSF51735">
    <property type="entry name" value="NAD(P)-binding Rossmann-fold domains"/>
    <property type="match status" value="1"/>
</dbReference>
<dbReference type="EMBL" id="BSNC01000004">
    <property type="protein sequence ID" value="GLP96358.1"/>
    <property type="molecule type" value="Genomic_DNA"/>
</dbReference>
<comment type="cofactor">
    <cofactor evidence="4">
        <name>NADP(+)</name>
        <dbReference type="ChEBI" id="CHEBI:58349"/>
    </cofactor>
    <text evidence="4">Binds 1 NADP(+) per subunit.</text>
</comment>
<dbReference type="InterPro" id="IPR036291">
    <property type="entry name" value="NAD(P)-bd_dom_sf"/>
</dbReference>
<dbReference type="Gene3D" id="3.40.50.720">
    <property type="entry name" value="NAD(P)-binding Rossmann-like Domain"/>
    <property type="match status" value="1"/>
</dbReference>
<name>A0AA37W0Z5_9GAMM</name>